<evidence type="ECO:0000256" key="1">
    <source>
        <dbReference type="ARBA" id="ARBA00005614"/>
    </source>
</evidence>
<dbReference type="Gene3D" id="3.30.70.100">
    <property type="match status" value="1"/>
</dbReference>
<protein>
    <recommendedName>
        <fullName evidence="2 5">Acylphosphatase</fullName>
        <ecNumber evidence="2 5">3.6.1.7</ecNumber>
    </recommendedName>
</protein>
<evidence type="ECO:0000256" key="6">
    <source>
        <dbReference type="RuleBase" id="RU000553"/>
    </source>
</evidence>
<dbReference type="Pfam" id="PF00708">
    <property type="entry name" value="Acylphosphatase"/>
    <property type="match status" value="1"/>
</dbReference>
<evidence type="ECO:0000313" key="9">
    <source>
        <dbReference type="EMBL" id="QSZ34606.1"/>
    </source>
</evidence>
<dbReference type="SUPFAM" id="SSF54975">
    <property type="entry name" value="Acylphosphatase/BLUF domain-like"/>
    <property type="match status" value="1"/>
</dbReference>
<dbReference type="InterPro" id="IPR001792">
    <property type="entry name" value="Acylphosphatase-like_dom"/>
</dbReference>
<keyword evidence="10" id="KW-1185">Reference proteome</keyword>
<dbReference type="EMBL" id="CP063408">
    <property type="protein sequence ID" value="QSZ34606.1"/>
    <property type="molecule type" value="Genomic_DNA"/>
</dbReference>
<dbReference type="PANTHER" id="PTHR10029">
    <property type="entry name" value="ACYLPHOSPHATASE"/>
    <property type="match status" value="1"/>
</dbReference>
<dbReference type="GO" id="GO:0003998">
    <property type="term" value="F:acylphosphatase activity"/>
    <property type="evidence" value="ECO:0007669"/>
    <property type="project" value="UniProtKB-EC"/>
</dbReference>
<dbReference type="AlphaFoldDB" id="A0A8A3PI16"/>
<dbReference type="PROSITE" id="PS51160">
    <property type="entry name" value="ACYLPHOSPHATASE_3"/>
    <property type="match status" value="1"/>
</dbReference>
<dbReference type="Proteomes" id="UP000672032">
    <property type="component" value="Chromosome 4"/>
</dbReference>
<reference evidence="9" key="1">
    <citation type="submission" date="2020-10" db="EMBL/GenBank/DDBJ databases">
        <title>Genome Sequence of Monilinia vaccinii-corymbosi Sheds Light on Mummy Berry Disease Infection of Blueberry and Mating Type.</title>
        <authorList>
            <person name="Yow A.G."/>
            <person name="Zhang Y."/>
            <person name="Bansal K."/>
            <person name="Eacker S.M."/>
            <person name="Sullivan S."/>
            <person name="Liachko I."/>
            <person name="Cubeta M.A."/>
            <person name="Rollins J.A."/>
            <person name="Ashrafi H."/>
        </authorList>
    </citation>
    <scope>NUCLEOTIDE SEQUENCE</scope>
    <source>
        <strain evidence="9">RL-1</strain>
    </source>
</reference>
<evidence type="ECO:0000259" key="8">
    <source>
        <dbReference type="PROSITE" id="PS51160"/>
    </source>
</evidence>
<feature type="active site" evidence="5">
    <location>
        <position position="53"/>
    </location>
</feature>
<organism evidence="9 10">
    <name type="scientific">Monilinia vaccinii-corymbosi</name>
    <dbReference type="NCBI Taxonomy" id="61207"/>
    <lineage>
        <taxon>Eukaryota</taxon>
        <taxon>Fungi</taxon>
        <taxon>Dikarya</taxon>
        <taxon>Ascomycota</taxon>
        <taxon>Pezizomycotina</taxon>
        <taxon>Leotiomycetes</taxon>
        <taxon>Helotiales</taxon>
        <taxon>Sclerotiniaceae</taxon>
        <taxon>Monilinia</taxon>
    </lineage>
</organism>
<evidence type="ECO:0000313" key="10">
    <source>
        <dbReference type="Proteomes" id="UP000672032"/>
    </source>
</evidence>
<dbReference type="InterPro" id="IPR017968">
    <property type="entry name" value="Acylphosphatase_CS"/>
</dbReference>
<evidence type="ECO:0000256" key="5">
    <source>
        <dbReference type="PROSITE-ProRule" id="PRU00520"/>
    </source>
</evidence>
<evidence type="ECO:0000256" key="7">
    <source>
        <dbReference type="RuleBase" id="RU004168"/>
    </source>
</evidence>
<dbReference type="OrthoDB" id="7961613at2759"/>
<dbReference type="PANTHER" id="PTHR10029:SF3">
    <property type="entry name" value="ACYLPHOSPHATASE-RELATED"/>
    <property type="match status" value="1"/>
</dbReference>
<feature type="domain" description="Acylphosphatase-like" evidence="8">
    <location>
        <begin position="20"/>
        <end position="110"/>
    </location>
</feature>
<gene>
    <name evidence="9" type="ORF">DSL72_006200</name>
</gene>
<accession>A0A8A3PI16</accession>
<name>A0A8A3PI16_9HELO</name>
<keyword evidence="3 5" id="KW-0378">Hydrolase</keyword>
<evidence type="ECO:0000256" key="4">
    <source>
        <dbReference type="ARBA" id="ARBA00047645"/>
    </source>
</evidence>
<dbReference type="PRINTS" id="PR00112">
    <property type="entry name" value="ACYLPHPHTASE"/>
</dbReference>
<dbReference type="InterPro" id="IPR036046">
    <property type="entry name" value="Acylphosphatase-like_dom_sf"/>
</dbReference>
<proteinExistence type="inferred from homology"/>
<dbReference type="PROSITE" id="PS00151">
    <property type="entry name" value="ACYLPHOSPHATASE_2"/>
    <property type="match status" value="1"/>
</dbReference>
<sequence length="113" mass="12471">MDNLCPFYTNSSPAEPPADTLKRVLSGKVQGVCFRIETQRNAKRYGLVGWVKNRADGNVEGEAQGPPSEIEKLVGHLKEGPRHAKVMGYQEADLDVKRGQEAETTFSIIRKTG</sequence>
<dbReference type="EC" id="3.6.1.7" evidence="2 5"/>
<comment type="similarity">
    <text evidence="1 7">Belongs to the acylphosphatase family.</text>
</comment>
<dbReference type="InterPro" id="IPR020456">
    <property type="entry name" value="Acylphosphatase"/>
</dbReference>
<feature type="active site" evidence="5">
    <location>
        <position position="35"/>
    </location>
</feature>
<evidence type="ECO:0000256" key="2">
    <source>
        <dbReference type="ARBA" id="ARBA00012150"/>
    </source>
</evidence>
<comment type="catalytic activity">
    <reaction evidence="4 5 6">
        <text>an acyl phosphate + H2O = a carboxylate + phosphate + H(+)</text>
        <dbReference type="Rhea" id="RHEA:14965"/>
        <dbReference type="ChEBI" id="CHEBI:15377"/>
        <dbReference type="ChEBI" id="CHEBI:15378"/>
        <dbReference type="ChEBI" id="CHEBI:29067"/>
        <dbReference type="ChEBI" id="CHEBI:43474"/>
        <dbReference type="ChEBI" id="CHEBI:59918"/>
        <dbReference type="EC" id="3.6.1.7"/>
    </reaction>
</comment>
<evidence type="ECO:0000256" key="3">
    <source>
        <dbReference type="ARBA" id="ARBA00022801"/>
    </source>
</evidence>
<dbReference type="PROSITE" id="PS00150">
    <property type="entry name" value="ACYLPHOSPHATASE_1"/>
    <property type="match status" value="1"/>
</dbReference>